<organism evidence="2 3">
    <name type="scientific">Meloidogyne hapla</name>
    <name type="common">Root-knot nematode worm</name>
    <dbReference type="NCBI Taxonomy" id="6305"/>
    <lineage>
        <taxon>Eukaryota</taxon>
        <taxon>Metazoa</taxon>
        <taxon>Ecdysozoa</taxon>
        <taxon>Nematoda</taxon>
        <taxon>Chromadorea</taxon>
        <taxon>Rhabditida</taxon>
        <taxon>Tylenchina</taxon>
        <taxon>Tylenchomorpha</taxon>
        <taxon>Tylenchoidea</taxon>
        <taxon>Meloidogynidae</taxon>
        <taxon>Meloidogyninae</taxon>
        <taxon>Meloidogyne</taxon>
    </lineage>
</organism>
<evidence type="ECO:0000256" key="1">
    <source>
        <dbReference type="SAM" id="MobiDB-lite"/>
    </source>
</evidence>
<evidence type="ECO:0000313" key="3">
    <source>
        <dbReference type="WBParaSite" id="MhA1_Contig1795.frz3.gene9"/>
    </source>
</evidence>
<evidence type="ECO:0000313" key="2">
    <source>
        <dbReference type="Proteomes" id="UP000095281"/>
    </source>
</evidence>
<feature type="region of interest" description="Disordered" evidence="1">
    <location>
        <begin position="1"/>
        <end position="36"/>
    </location>
</feature>
<reference evidence="3" key="1">
    <citation type="submission" date="2016-11" db="UniProtKB">
        <authorList>
            <consortium name="WormBaseParasite"/>
        </authorList>
    </citation>
    <scope>IDENTIFICATION</scope>
</reference>
<feature type="compositionally biased region" description="Basic and acidic residues" evidence="1">
    <location>
        <begin position="9"/>
        <end position="36"/>
    </location>
</feature>
<protein>
    <submittedName>
        <fullName evidence="3">Nanos-type domain-containing protein</fullName>
    </submittedName>
</protein>
<name>A0A1I8BAA6_MELHA</name>
<dbReference type="WBParaSite" id="MhA1_Contig1795.frz3.gene9">
    <property type="protein sequence ID" value="MhA1_Contig1795.frz3.gene9"/>
    <property type="gene ID" value="MhA1_Contig1795.frz3.gene9"/>
</dbReference>
<dbReference type="AlphaFoldDB" id="A0A1I8BAA6"/>
<dbReference type="CDD" id="cd14686">
    <property type="entry name" value="bZIP"/>
    <property type="match status" value="1"/>
</dbReference>
<accession>A0A1I8BAA6</accession>
<proteinExistence type="predicted"/>
<dbReference type="Proteomes" id="UP000095281">
    <property type="component" value="Unplaced"/>
</dbReference>
<keyword evidence="2" id="KW-1185">Reference proteome</keyword>
<sequence>MSSTSEESSSDHETNADKQKIRDLEAQLENERERNKRLVEENKRLFAALAEKTPRDTTGDGAAGCSYSGYSRPLQEPATNVQSTSNVVFGGSASQQLHGNTGSSMATDWSPYYVLCEPWQIVQSYPAPPQNVCTSSNNNEFTAQLPSTSRDAAGGKMPRVKGSYNLPKRTCPNCGMEISISHFDRHVCPKKK</sequence>